<accession>A0ABR8PJ35</accession>
<dbReference type="InterPro" id="IPR036291">
    <property type="entry name" value="NAD(P)-bd_dom_sf"/>
</dbReference>
<evidence type="ECO:0000259" key="2">
    <source>
        <dbReference type="Pfam" id="PF22725"/>
    </source>
</evidence>
<evidence type="ECO:0000259" key="1">
    <source>
        <dbReference type="Pfam" id="PF01408"/>
    </source>
</evidence>
<reference evidence="3 4" key="1">
    <citation type="submission" date="2020-08" db="EMBL/GenBank/DDBJ databases">
        <title>A Genomic Blueprint of the Chicken Gut Microbiome.</title>
        <authorList>
            <person name="Gilroy R."/>
            <person name="Ravi A."/>
            <person name="Getino M."/>
            <person name="Pursley I."/>
            <person name="Horton D.L."/>
            <person name="Alikhan N.-F."/>
            <person name="Baker D."/>
            <person name="Gharbi K."/>
            <person name="Hall N."/>
            <person name="Watson M."/>
            <person name="Adriaenssens E.M."/>
            <person name="Foster-Nyarko E."/>
            <person name="Jarju S."/>
            <person name="Secka A."/>
            <person name="Antonio M."/>
            <person name="Oren A."/>
            <person name="Chaudhuri R."/>
            <person name="La Ragione R.M."/>
            <person name="Hildebrand F."/>
            <person name="Pallen M.J."/>
        </authorList>
    </citation>
    <scope>NUCLEOTIDE SEQUENCE [LARGE SCALE GENOMIC DNA]</scope>
    <source>
        <strain evidence="3 4">Sa3CUA8</strain>
    </source>
</reference>
<sequence>MVRIGLVGTNWITERLLDSAAHVDNLSVAAVYSRTSARAEEFASKHGIPHQFTTIEEMAASDKIDAVYIATPNSFHAPQAILFLQNGKHVLCEKPLAANSNEVQRMFETAKKHNVLLMEAMKSTLLPNFKVIQDNIHKLGPIRKYFASFCQYSSRYDQYKEGTVLNAFNPKFANGALMDLGVYCLYPLIALFGEPLEVKATGTLLESGVDSSGSVTLKYEEKDAVLMYSKVSNSALPWEIQGEKGTMLITKVSSPEHVEIHYHDGRIESLTVEMPYPSMYYEIREFVDLIEQGKNESDVNTYFNSFTTMKVADAIRKNIGLEFPSDLH</sequence>
<protein>
    <submittedName>
        <fullName evidence="3">Gfo/Idh/MocA family oxidoreductase</fullName>
    </submittedName>
</protein>
<dbReference type="Gene3D" id="3.30.360.10">
    <property type="entry name" value="Dihydrodipicolinate Reductase, domain 2"/>
    <property type="match status" value="1"/>
</dbReference>
<feature type="domain" description="Gfo/Idh/MocA-like oxidoreductase N-terminal" evidence="1">
    <location>
        <begin position="2"/>
        <end position="119"/>
    </location>
</feature>
<dbReference type="Pfam" id="PF01408">
    <property type="entry name" value="GFO_IDH_MocA"/>
    <property type="match status" value="1"/>
</dbReference>
<dbReference type="SUPFAM" id="SSF55347">
    <property type="entry name" value="Glyceraldehyde-3-phosphate dehydrogenase-like, C-terminal domain"/>
    <property type="match status" value="1"/>
</dbReference>
<dbReference type="EMBL" id="JACSQY010000004">
    <property type="protein sequence ID" value="MBD7908167.1"/>
    <property type="molecule type" value="Genomic_DNA"/>
</dbReference>
<dbReference type="InterPro" id="IPR055170">
    <property type="entry name" value="GFO_IDH_MocA-like_dom"/>
</dbReference>
<dbReference type="PANTHER" id="PTHR43054:SF1">
    <property type="entry name" value="SCYLLO-INOSITOL 2-DEHYDROGENASE (NADP(+)) IOLU"/>
    <property type="match status" value="1"/>
</dbReference>
<keyword evidence="4" id="KW-1185">Reference proteome</keyword>
<dbReference type="Proteomes" id="UP000659496">
    <property type="component" value="Unassembled WGS sequence"/>
</dbReference>
<dbReference type="Pfam" id="PF22725">
    <property type="entry name" value="GFO_IDH_MocA_C3"/>
    <property type="match status" value="1"/>
</dbReference>
<dbReference type="InterPro" id="IPR000683">
    <property type="entry name" value="Gfo/Idh/MocA-like_OxRdtase_N"/>
</dbReference>
<dbReference type="Gene3D" id="3.40.50.720">
    <property type="entry name" value="NAD(P)-binding Rossmann-like Domain"/>
    <property type="match status" value="1"/>
</dbReference>
<gene>
    <name evidence="3" type="ORF">H9659_07490</name>
</gene>
<feature type="domain" description="GFO/IDH/MocA-like oxidoreductase" evidence="2">
    <location>
        <begin position="139"/>
        <end position="247"/>
    </location>
</feature>
<dbReference type="RefSeq" id="WP_191689413.1">
    <property type="nucleotide sequence ID" value="NZ_JACSQY010000004.1"/>
</dbReference>
<organism evidence="3 4">
    <name type="scientific">Sporosarcina gallistercoris</name>
    <dbReference type="NCBI Taxonomy" id="2762245"/>
    <lineage>
        <taxon>Bacteria</taxon>
        <taxon>Bacillati</taxon>
        <taxon>Bacillota</taxon>
        <taxon>Bacilli</taxon>
        <taxon>Bacillales</taxon>
        <taxon>Caryophanaceae</taxon>
        <taxon>Sporosarcina</taxon>
    </lineage>
</organism>
<dbReference type="SUPFAM" id="SSF51735">
    <property type="entry name" value="NAD(P)-binding Rossmann-fold domains"/>
    <property type="match status" value="1"/>
</dbReference>
<evidence type="ECO:0000313" key="3">
    <source>
        <dbReference type="EMBL" id="MBD7908167.1"/>
    </source>
</evidence>
<comment type="caution">
    <text evidence="3">The sequence shown here is derived from an EMBL/GenBank/DDBJ whole genome shotgun (WGS) entry which is preliminary data.</text>
</comment>
<proteinExistence type="predicted"/>
<dbReference type="PANTHER" id="PTHR43054">
    <property type="match status" value="1"/>
</dbReference>
<name>A0ABR8PJ35_9BACL</name>
<evidence type="ECO:0000313" key="4">
    <source>
        <dbReference type="Proteomes" id="UP000659496"/>
    </source>
</evidence>